<dbReference type="GO" id="GO:0005737">
    <property type="term" value="C:cytoplasm"/>
    <property type="evidence" value="ECO:0007669"/>
    <property type="project" value="TreeGrafter"/>
</dbReference>
<dbReference type="InterPro" id="IPR005522">
    <property type="entry name" value="IPK"/>
</dbReference>
<dbReference type="EMBL" id="JANVFS010000004">
    <property type="protein sequence ID" value="KAJ4492782.1"/>
    <property type="molecule type" value="Genomic_DNA"/>
</dbReference>
<dbReference type="Pfam" id="PF03770">
    <property type="entry name" value="IPK"/>
    <property type="match status" value="2"/>
</dbReference>
<dbReference type="AlphaFoldDB" id="A0A9W9DYW3"/>
<dbReference type="Gene3D" id="3.30.470.160">
    <property type="entry name" value="Inositol polyphosphate kinase"/>
    <property type="match status" value="1"/>
</dbReference>
<dbReference type="EC" id="2.7.-.-" evidence="4"/>
<dbReference type="GO" id="GO:0046854">
    <property type="term" value="P:phosphatidylinositol phosphate biosynthetic process"/>
    <property type="evidence" value="ECO:0007669"/>
    <property type="project" value="TreeGrafter"/>
</dbReference>
<evidence type="ECO:0000313" key="6">
    <source>
        <dbReference type="EMBL" id="KAJ4492782.1"/>
    </source>
</evidence>
<dbReference type="GO" id="GO:0005634">
    <property type="term" value="C:nucleus"/>
    <property type="evidence" value="ECO:0007669"/>
    <property type="project" value="TreeGrafter"/>
</dbReference>
<dbReference type="InterPro" id="IPR038286">
    <property type="entry name" value="IPK_sf"/>
</dbReference>
<proteinExistence type="inferred from homology"/>
<dbReference type="Proteomes" id="UP001150238">
    <property type="component" value="Unassembled WGS sequence"/>
</dbReference>
<feature type="region of interest" description="Disordered" evidence="5">
    <location>
        <begin position="362"/>
        <end position="412"/>
    </location>
</feature>
<keyword evidence="2 4" id="KW-0808">Transferase</keyword>
<protein>
    <recommendedName>
        <fullName evidence="4">Kinase</fullName>
        <ecNumber evidence="4">2.7.-.-</ecNumber>
    </recommendedName>
</protein>
<reference evidence="6" key="2">
    <citation type="journal article" date="2023" name="Proc. Natl. Acad. Sci. U.S.A.">
        <title>A global phylogenomic analysis of the shiitake genus Lentinula.</title>
        <authorList>
            <person name="Sierra-Patev S."/>
            <person name="Min B."/>
            <person name="Naranjo-Ortiz M."/>
            <person name="Looney B."/>
            <person name="Konkel Z."/>
            <person name="Slot J.C."/>
            <person name="Sakamoto Y."/>
            <person name="Steenwyk J.L."/>
            <person name="Rokas A."/>
            <person name="Carro J."/>
            <person name="Camarero S."/>
            <person name="Ferreira P."/>
            <person name="Molpeceres G."/>
            <person name="Ruiz-Duenas F.J."/>
            <person name="Serrano A."/>
            <person name="Henrissat B."/>
            <person name="Drula E."/>
            <person name="Hughes K.W."/>
            <person name="Mata J.L."/>
            <person name="Ishikawa N.K."/>
            <person name="Vargas-Isla R."/>
            <person name="Ushijima S."/>
            <person name="Smith C.A."/>
            <person name="Donoghue J."/>
            <person name="Ahrendt S."/>
            <person name="Andreopoulos W."/>
            <person name="He G."/>
            <person name="LaButti K."/>
            <person name="Lipzen A."/>
            <person name="Ng V."/>
            <person name="Riley R."/>
            <person name="Sandor L."/>
            <person name="Barry K."/>
            <person name="Martinez A.T."/>
            <person name="Xiao Y."/>
            <person name="Gibbons J.G."/>
            <person name="Terashima K."/>
            <person name="Grigoriev I.V."/>
            <person name="Hibbett D."/>
        </authorList>
    </citation>
    <scope>NUCLEOTIDE SEQUENCE</scope>
    <source>
        <strain evidence="6">Sp2 HRB7682 ss15</strain>
    </source>
</reference>
<feature type="compositionally biased region" description="Acidic residues" evidence="5">
    <location>
        <begin position="368"/>
        <end position="398"/>
    </location>
</feature>
<sequence length="468" mass="50751">MSFSQVGGHPNSIQLTEDGSLLIKPALPLEHEFYTLMAQARAMDSMCLAGGEGDGVGNEGALNERTLLGLKNLQRLSRFVPEFYGTLREESIDVETLNADSKDIGDGGIGAMMLQDTSNATVDAVARNKSSRQHLVLSNLLHSFTKPNVLDLKLGTVLYDELDLGCSEAKKARMIKTASETTSGVCGIRITGFQVHPRPSASPVNTDTKAVSKQLTPIITTKLYGKSLKKEQLPEGIRRVFPVLGEPVPIAIPEPTSAAGSASSSGSSTPFEAYTSPTASSNDPYSDSAFKQPRTDLGLPPDLLLPILRSLHTSLTHLHSTMQGVELRMVGGSLLVVWEGDEQRAREGVEWMKERERKITERIRQEADVEGNEDDDSEYLDSDDDDEGDTSSDEDEENVSAHESSSKSRRRKPSAPYALSLIDFAHTRFVPGQGPDVGVLLGLDTFAKLIEGRILEIEDIEVGRQGSG</sequence>
<evidence type="ECO:0000313" key="7">
    <source>
        <dbReference type="Proteomes" id="UP001150238"/>
    </source>
</evidence>
<accession>A0A9W9DYW3</accession>
<evidence type="ECO:0000256" key="2">
    <source>
        <dbReference type="ARBA" id="ARBA00022679"/>
    </source>
</evidence>
<dbReference type="GO" id="GO:0008440">
    <property type="term" value="F:inositol-1,4,5-trisphosphate 3-kinase activity"/>
    <property type="evidence" value="ECO:0007669"/>
    <property type="project" value="TreeGrafter"/>
</dbReference>
<name>A0A9W9DYW3_9AGAR</name>
<evidence type="ECO:0000256" key="3">
    <source>
        <dbReference type="ARBA" id="ARBA00022777"/>
    </source>
</evidence>
<evidence type="ECO:0000256" key="4">
    <source>
        <dbReference type="RuleBase" id="RU363090"/>
    </source>
</evidence>
<dbReference type="GO" id="GO:0000824">
    <property type="term" value="F:inositol-1,4,5,6-tetrakisphosphate 3-kinase activity"/>
    <property type="evidence" value="ECO:0007669"/>
    <property type="project" value="TreeGrafter"/>
</dbReference>
<dbReference type="PANTHER" id="PTHR12400:SF108">
    <property type="entry name" value="KINASE"/>
    <property type="match status" value="1"/>
</dbReference>
<feature type="compositionally biased region" description="Polar residues" evidence="5">
    <location>
        <begin position="275"/>
        <end position="285"/>
    </location>
</feature>
<evidence type="ECO:0000256" key="1">
    <source>
        <dbReference type="ARBA" id="ARBA00007374"/>
    </source>
</evidence>
<feature type="region of interest" description="Disordered" evidence="5">
    <location>
        <begin position="254"/>
        <end position="294"/>
    </location>
</feature>
<reference evidence="6" key="1">
    <citation type="submission" date="2022-08" db="EMBL/GenBank/DDBJ databases">
        <authorList>
            <consortium name="DOE Joint Genome Institute"/>
            <person name="Min B."/>
            <person name="Riley R."/>
            <person name="Sierra-Patev S."/>
            <person name="Naranjo-Ortiz M."/>
            <person name="Looney B."/>
            <person name="Konkel Z."/>
            <person name="Slot J.C."/>
            <person name="Sakamoto Y."/>
            <person name="Steenwyk J.L."/>
            <person name="Rokas A."/>
            <person name="Carro J."/>
            <person name="Camarero S."/>
            <person name="Ferreira P."/>
            <person name="Molpeceres G."/>
            <person name="Ruiz-Duenas F.J."/>
            <person name="Serrano A."/>
            <person name="Henrissat B."/>
            <person name="Drula E."/>
            <person name="Hughes K.W."/>
            <person name="Mata J.L."/>
            <person name="Ishikawa N.K."/>
            <person name="Vargas-Isla R."/>
            <person name="Ushijima S."/>
            <person name="Smith C.A."/>
            <person name="Ahrendt S."/>
            <person name="Andreopoulos W."/>
            <person name="He G."/>
            <person name="Labutti K."/>
            <person name="Lipzen A."/>
            <person name="Ng V."/>
            <person name="Sandor L."/>
            <person name="Barry K."/>
            <person name="Martinez A.T."/>
            <person name="Xiao Y."/>
            <person name="Gibbons J.G."/>
            <person name="Terashima K."/>
            <person name="Hibbett D.S."/>
            <person name="Grigoriev I.V."/>
        </authorList>
    </citation>
    <scope>NUCLEOTIDE SEQUENCE</scope>
    <source>
        <strain evidence="6">Sp2 HRB7682 ss15</strain>
    </source>
</reference>
<organism evidence="6 7">
    <name type="scientific">Lentinula lateritia</name>
    <dbReference type="NCBI Taxonomy" id="40482"/>
    <lineage>
        <taxon>Eukaryota</taxon>
        <taxon>Fungi</taxon>
        <taxon>Dikarya</taxon>
        <taxon>Basidiomycota</taxon>
        <taxon>Agaricomycotina</taxon>
        <taxon>Agaricomycetes</taxon>
        <taxon>Agaricomycetidae</taxon>
        <taxon>Agaricales</taxon>
        <taxon>Marasmiineae</taxon>
        <taxon>Omphalotaceae</taxon>
        <taxon>Lentinula</taxon>
    </lineage>
</organism>
<dbReference type="SUPFAM" id="SSF56104">
    <property type="entry name" value="SAICAR synthase-like"/>
    <property type="match status" value="1"/>
</dbReference>
<dbReference type="GO" id="GO:0032958">
    <property type="term" value="P:inositol phosphate biosynthetic process"/>
    <property type="evidence" value="ECO:0007669"/>
    <property type="project" value="InterPro"/>
</dbReference>
<dbReference type="PANTHER" id="PTHR12400">
    <property type="entry name" value="INOSITOL POLYPHOSPHATE KINASE"/>
    <property type="match status" value="1"/>
</dbReference>
<feature type="compositionally biased region" description="Low complexity" evidence="5">
    <location>
        <begin position="257"/>
        <end position="268"/>
    </location>
</feature>
<keyword evidence="3 4" id="KW-0418">Kinase</keyword>
<comment type="caution">
    <text evidence="6">The sequence shown here is derived from an EMBL/GenBank/DDBJ whole genome shotgun (WGS) entry which is preliminary data.</text>
</comment>
<evidence type="ECO:0000256" key="5">
    <source>
        <dbReference type="SAM" id="MobiDB-lite"/>
    </source>
</evidence>
<gene>
    <name evidence="6" type="ORF">C8J55DRAFT_501349</name>
</gene>
<comment type="similarity">
    <text evidence="1 4">Belongs to the inositol phosphokinase (IPK) family.</text>
</comment>